<gene>
    <name evidence="2" type="ORF">THAOC_25290</name>
</gene>
<proteinExistence type="predicted"/>
<reference evidence="2 3" key="1">
    <citation type="journal article" date="2012" name="Genome Biol.">
        <title>Genome and low-iron response of an oceanic diatom adapted to chronic iron limitation.</title>
        <authorList>
            <person name="Lommer M."/>
            <person name="Specht M."/>
            <person name="Roy A.S."/>
            <person name="Kraemer L."/>
            <person name="Andreson R."/>
            <person name="Gutowska M.A."/>
            <person name="Wolf J."/>
            <person name="Bergner S.V."/>
            <person name="Schilhabel M.B."/>
            <person name="Klostermeier U.C."/>
            <person name="Beiko R.G."/>
            <person name="Rosenstiel P."/>
            <person name="Hippler M."/>
            <person name="Laroche J."/>
        </authorList>
    </citation>
    <scope>NUCLEOTIDE SEQUENCE [LARGE SCALE GENOMIC DNA]</scope>
    <source>
        <strain evidence="2 3">CCMP1005</strain>
    </source>
</reference>
<evidence type="ECO:0000313" key="3">
    <source>
        <dbReference type="Proteomes" id="UP000266841"/>
    </source>
</evidence>
<dbReference type="EMBL" id="AGNL01034866">
    <property type="protein sequence ID" value="EJK55024.1"/>
    <property type="molecule type" value="Genomic_DNA"/>
</dbReference>
<evidence type="ECO:0000256" key="1">
    <source>
        <dbReference type="SAM" id="MobiDB-lite"/>
    </source>
</evidence>
<accession>K0RRM6</accession>
<dbReference type="AlphaFoldDB" id="K0RRM6"/>
<keyword evidence="3" id="KW-1185">Reference proteome</keyword>
<comment type="caution">
    <text evidence="2">The sequence shown here is derived from an EMBL/GenBank/DDBJ whole genome shotgun (WGS) entry which is preliminary data.</text>
</comment>
<protein>
    <submittedName>
        <fullName evidence="2">Uncharacterized protein</fullName>
    </submittedName>
</protein>
<feature type="non-terminal residue" evidence="2">
    <location>
        <position position="1"/>
    </location>
</feature>
<name>K0RRM6_THAOC</name>
<organism evidence="2 3">
    <name type="scientific">Thalassiosira oceanica</name>
    <name type="common">Marine diatom</name>
    <dbReference type="NCBI Taxonomy" id="159749"/>
    <lineage>
        <taxon>Eukaryota</taxon>
        <taxon>Sar</taxon>
        <taxon>Stramenopiles</taxon>
        <taxon>Ochrophyta</taxon>
        <taxon>Bacillariophyta</taxon>
        <taxon>Coscinodiscophyceae</taxon>
        <taxon>Thalassiosirophycidae</taxon>
        <taxon>Thalassiosirales</taxon>
        <taxon>Thalassiosiraceae</taxon>
        <taxon>Thalassiosira</taxon>
    </lineage>
</organism>
<feature type="compositionally biased region" description="Basic and acidic residues" evidence="1">
    <location>
        <begin position="1"/>
        <end position="24"/>
    </location>
</feature>
<feature type="region of interest" description="Disordered" evidence="1">
    <location>
        <begin position="1"/>
        <end position="90"/>
    </location>
</feature>
<sequence length="90" mass="9810">RLVDAVEAALTKHDRDPAPRRDKSGQGQAALGKRHSLCGVRSANEAQGRPWSDQRGGRGREQYRHSQDALQGQGVSSAEAEWTPGDLPEH</sequence>
<evidence type="ECO:0000313" key="2">
    <source>
        <dbReference type="EMBL" id="EJK55024.1"/>
    </source>
</evidence>
<feature type="compositionally biased region" description="Basic and acidic residues" evidence="1">
    <location>
        <begin position="55"/>
        <end position="67"/>
    </location>
</feature>
<dbReference type="Proteomes" id="UP000266841">
    <property type="component" value="Unassembled WGS sequence"/>
</dbReference>